<reference evidence="1 2" key="1">
    <citation type="submission" date="2019-05" db="EMBL/GenBank/DDBJ databases">
        <authorList>
            <person name="Farhan Ul Haque M."/>
        </authorList>
    </citation>
    <scope>NUCLEOTIDE SEQUENCE [LARGE SCALE GENOMIC DNA]</scope>
    <source>
        <strain evidence="1">2</strain>
    </source>
</reference>
<evidence type="ECO:0000313" key="1">
    <source>
        <dbReference type="EMBL" id="VTZ49812.1"/>
    </source>
</evidence>
<gene>
    <name evidence="1" type="ORF">MPC4_20022</name>
</gene>
<name>A0A8B6M6V9_METTU</name>
<sequence>MSHGVSGTEFQRSLGVTYNRRDAPRFLLDDKIA</sequence>
<dbReference type="EMBL" id="CABFMQ020000076">
    <property type="protein sequence ID" value="VTZ49812.1"/>
    <property type="molecule type" value="Genomic_DNA"/>
</dbReference>
<proteinExistence type="predicted"/>
<comment type="caution">
    <text evidence="1">The sequence shown here is derived from an EMBL/GenBank/DDBJ whole genome shotgun (WGS) entry which is preliminary data.</text>
</comment>
<evidence type="ECO:0000313" key="2">
    <source>
        <dbReference type="Proteomes" id="UP000485880"/>
    </source>
</evidence>
<organism evidence="1 2">
    <name type="scientific">Methylocella tundrae</name>
    <dbReference type="NCBI Taxonomy" id="227605"/>
    <lineage>
        <taxon>Bacteria</taxon>
        <taxon>Pseudomonadati</taxon>
        <taxon>Pseudomonadota</taxon>
        <taxon>Alphaproteobacteria</taxon>
        <taxon>Hyphomicrobiales</taxon>
        <taxon>Beijerinckiaceae</taxon>
        <taxon>Methylocella</taxon>
    </lineage>
</organism>
<keyword evidence="2" id="KW-1185">Reference proteome</keyword>
<dbReference type="Proteomes" id="UP000485880">
    <property type="component" value="Unassembled WGS sequence"/>
</dbReference>
<dbReference type="AlphaFoldDB" id="A0A8B6M6V9"/>
<accession>A0A8B6M6V9</accession>
<protein>
    <submittedName>
        <fullName evidence="1">Uncharacterized protein</fullName>
    </submittedName>
</protein>